<dbReference type="GO" id="GO:0008654">
    <property type="term" value="P:phospholipid biosynthetic process"/>
    <property type="evidence" value="ECO:0007669"/>
    <property type="project" value="UniProtKB-KW"/>
</dbReference>
<keyword evidence="8" id="KW-0460">Magnesium</keyword>
<dbReference type="InterPro" id="IPR050187">
    <property type="entry name" value="Lipid_Phosphate_FormReg"/>
</dbReference>
<evidence type="ECO:0000256" key="5">
    <source>
        <dbReference type="ARBA" id="ARBA00022741"/>
    </source>
</evidence>
<keyword evidence="9" id="KW-0443">Lipid metabolism</keyword>
<dbReference type="GO" id="GO:0005524">
    <property type="term" value="F:ATP binding"/>
    <property type="evidence" value="ECO:0007669"/>
    <property type="project" value="UniProtKB-KW"/>
</dbReference>
<evidence type="ECO:0000313" key="14">
    <source>
        <dbReference type="Proteomes" id="UP000598120"/>
    </source>
</evidence>
<dbReference type="GO" id="GO:0016301">
    <property type="term" value="F:kinase activity"/>
    <property type="evidence" value="ECO:0007669"/>
    <property type="project" value="UniProtKB-KW"/>
</dbReference>
<dbReference type="InterPro" id="IPR016064">
    <property type="entry name" value="NAD/diacylglycerol_kinase_sf"/>
</dbReference>
<dbReference type="Gene3D" id="2.60.200.40">
    <property type="match status" value="1"/>
</dbReference>
<dbReference type="PANTHER" id="PTHR12358">
    <property type="entry name" value="SPHINGOSINE KINASE"/>
    <property type="match status" value="1"/>
</dbReference>
<dbReference type="RefSeq" id="WP_188605545.1">
    <property type="nucleotide sequence ID" value="NZ_BMIC01000001.1"/>
</dbReference>
<dbReference type="GO" id="GO:0046872">
    <property type="term" value="F:metal ion binding"/>
    <property type="evidence" value="ECO:0007669"/>
    <property type="project" value="UniProtKB-KW"/>
</dbReference>
<dbReference type="GO" id="GO:0005886">
    <property type="term" value="C:plasma membrane"/>
    <property type="evidence" value="ECO:0007669"/>
    <property type="project" value="TreeGrafter"/>
</dbReference>
<gene>
    <name evidence="13" type="ORF">GCM10011531_13480</name>
</gene>
<evidence type="ECO:0000256" key="4">
    <source>
        <dbReference type="ARBA" id="ARBA00022723"/>
    </source>
</evidence>
<dbReference type="InterPro" id="IPR045540">
    <property type="entry name" value="YegS/DAGK_C"/>
</dbReference>
<feature type="domain" description="DAGKc" evidence="12">
    <location>
        <begin position="2"/>
        <end position="139"/>
    </location>
</feature>
<dbReference type="EMBL" id="BMIC01000001">
    <property type="protein sequence ID" value="GFZ83805.1"/>
    <property type="molecule type" value="Genomic_DNA"/>
</dbReference>
<evidence type="ECO:0000256" key="2">
    <source>
        <dbReference type="ARBA" id="ARBA00022516"/>
    </source>
</evidence>
<comment type="cofactor">
    <cofactor evidence="1">
        <name>Mg(2+)</name>
        <dbReference type="ChEBI" id="CHEBI:18420"/>
    </cofactor>
</comment>
<evidence type="ECO:0000256" key="7">
    <source>
        <dbReference type="ARBA" id="ARBA00022840"/>
    </source>
</evidence>
<accession>A0A8J2TRA7</accession>
<evidence type="ECO:0000256" key="3">
    <source>
        <dbReference type="ARBA" id="ARBA00022679"/>
    </source>
</evidence>
<dbReference type="InterPro" id="IPR001206">
    <property type="entry name" value="Diacylglycerol_kinase_cat_dom"/>
</dbReference>
<dbReference type="SMART" id="SM00046">
    <property type="entry name" value="DAGKc"/>
    <property type="match status" value="1"/>
</dbReference>
<name>A0A8J2TRA7_9FLAO</name>
<evidence type="ECO:0000256" key="10">
    <source>
        <dbReference type="ARBA" id="ARBA00023209"/>
    </source>
</evidence>
<keyword evidence="10" id="KW-0594">Phospholipid biosynthesis</keyword>
<protein>
    <submittedName>
        <fullName evidence="13">Diacylglycerol kinase</fullName>
    </submittedName>
</protein>
<dbReference type="AlphaFoldDB" id="A0A8J2TRA7"/>
<evidence type="ECO:0000256" key="9">
    <source>
        <dbReference type="ARBA" id="ARBA00023098"/>
    </source>
</evidence>
<evidence type="ECO:0000256" key="8">
    <source>
        <dbReference type="ARBA" id="ARBA00022842"/>
    </source>
</evidence>
<comment type="caution">
    <text evidence="13">The sequence shown here is derived from an EMBL/GenBank/DDBJ whole genome shotgun (WGS) entry which is preliminary data.</text>
</comment>
<keyword evidence="11" id="KW-1208">Phospholipid metabolism</keyword>
<dbReference type="NCBIfam" id="TIGR00147">
    <property type="entry name" value="YegS/Rv2252/BmrU family lipid kinase"/>
    <property type="match status" value="1"/>
</dbReference>
<dbReference type="PANTHER" id="PTHR12358:SF106">
    <property type="entry name" value="LIPID KINASE YEGS"/>
    <property type="match status" value="1"/>
</dbReference>
<keyword evidence="6 13" id="KW-0418">Kinase</keyword>
<keyword evidence="3" id="KW-0808">Transferase</keyword>
<sequence>MAIINTWFVVINPTSGNGLGKRKWPKIEALLKQHQFNFDHYFTKDENDCKKIIQFAVNQGFKNFISVGGDGTLHNVVNGIMSQNIIATNLINVGVIPVGTGNDWIKTHKIPNNIEKAINIIKKGQTSLQDVGEIKLVKSNKKPVYFINLAGIGFDGYVVSKVYKYKHLGALAYLYGTLLGLFSFKNFLSKTTIGSEVIEAKTLMILVGLCQYSGGGMQLTKTPNTSDGLFDISIAKNIGKLDIIKNVLRLFNGSIVNHKKVSTYKNDMINIEITDNHKPYIQADGELIGKGDIEVKIIPKAFSYYY</sequence>
<reference evidence="13 14" key="1">
    <citation type="journal article" date="2014" name="Int. J. Syst. Evol. Microbiol.">
        <title>Complete genome sequence of Corynebacterium casei LMG S-19264T (=DSM 44701T), isolated from a smear-ripened cheese.</title>
        <authorList>
            <consortium name="US DOE Joint Genome Institute (JGI-PGF)"/>
            <person name="Walter F."/>
            <person name="Albersmeier A."/>
            <person name="Kalinowski J."/>
            <person name="Ruckert C."/>
        </authorList>
    </citation>
    <scope>NUCLEOTIDE SEQUENCE [LARGE SCALE GENOMIC DNA]</scope>
    <source>
        <strain evidence="13 14">CGMCC 1.15295</strain>
    </source>
</reference>
<dbReference type="Pfam" id="PF00781">
    <property type="entry name" value="DAGK_cat"/>
    <property type="match status" value="1"/>
</dbReference>
<proteinExistence type="predicted"/>
<dbReference type="Proteomes" id="UP000598120">
    <property type="component" value="Unassembled WGS sequence"/>
</dbReference>
<keyword evidence="2" id="KW-0444">Lipid biosynthesis</keyword>
<keyword evidence="5" id="KW-0547">Nucleotide-binding</keyword>
<keyword evidence="4" id="KW-0479">Metal-binding</keyword>
<evidence type="ECO:0000256" key="11">
    <source>
        <dbReference type="ARBA" id="ARBA00023264"/>
    </source>
</evidence>
<organism evidence="13 14">
    <name type="scientific">Aquaticitalea lipolytica</name>
    <dbReference type="NCBI Taxonomy" id="1247562"/>
    <lineage>
        <taxon>Bacteria</taxon>
        <taxon>Pseudomonadati</taxon>
        <taxon>Bacteroidota</taxon>
        <taxon>Flavobacteriia</taxon>
        <taxon>Flavobacteriales</taxon>
        <taxon>Flavobacteriaceae</taxon>
        <taxon>Aquaticitalea</taxon>
    </lineage>
</organism>
<evidence type="ECO:0000313" key="13">
    <source>
        <dbReference type="EMBL" id="GFZ83805.1"/>
    </source>
</evidence>
<evidence type="ECO:0000259" key="12">
    <source>
        <dbReference type="PROSITE" id="PS50146"/>
    </source>
</evidence>
<dbReference type="InterPro" id="IPR017438">
    <property type="entry name" value="ATP-NAD_kinase_N"/>
</dbReference>
<evidence type="ECO:0000256" key="6">
    <source>
        <dbReference type="ARBA" id="ARBA00022777"/>
    </source>
</evidence>
<keyword evidence="7" id="KW-0067">ATP-binding</keyword>
<dbReference type="InterPro" id="IPR005218">
    <property type="entry name" value="Diacylglycerol/lipid_kinase"/>
</dbReference>
<dbReference type="Gene3D" id="3.40.50.10330">
    <property type="entry name" value="Probable inorganic polyphosphate/atp-NAD kinase, domain 1"/>
    <property type="match status" value="1"/>
</dbReference>
<keyword evidence="14" id="KW-1185">Reference proteome</keyword>
<evidence type="ECO:0000256" key="1">
    <source>
        <dbReference type="ARBA" id="ARBA00001946"/>
    </source>
</evidence>
<dbReference type="PROSITE" id="PS50146">
    <property type="entry name" value="DAGK"/>
    <property type="match status" value="1"/>
</dbReference>
<dbReference type="Pfam" id="PF19279">
    <property type="entry name" value="YegS_C"/>
    <property type="match status" value="1"/>
</dbReference>
<dbReference type="SUPFAM" id="SSF111331">
    <property type="entry name" value="NAD kinase/diacylglycerol kinase-like"/>
    <property type="match status" value="1"/>
</dbReference>